<feature type="compositionally biased region" description="Polar residues" evidence="3">
    <location>
        <begin position="217"/>
        <end position="232"/>
    </location>
</feature>
<dbReference type="GeneTree" id="ENSGT00390000008738"/>
<dbReference type="GO" id="GO:0051028">
    <property type="term" value="P:mRNA transport"/>
    <property type="evidence" value="ECO:0007669"/>
    <property type="project" value="TreeGrafter"/>
</dbReference>
<dbReference type="GO" id="GO:0006398">
    <property type="term" value="P:mRNA 3'-end processing by stem-loop binding and cleavage"/>
    <property type="evidence" value="ECO:0007669"/>
    <property type="project" value="TreeGrafter"/>
</dbReference>
<evidence type="ECO:0000256" key="3">
    <source>
        <dbReference type="SAM" id="MobiDB-lite"/>
    </source>
</evidence>
<feature type="compositionally biased region" description="Polar residues" evidence="3">
    <location>
        <begin position="470"/>
        <end position="485"/>
    </location>
</feature>
<feature type="region of interest" description="Disordered" evidence="3">
    <location>
        <begin position="204"/>
        <end position="240"/>
    </location>
</feature>
<dbReference type="GO" id="GO:0005737">
    <property type="term" value="C:cytoplasm"/>
    <property type="evidence" value="ECO:0007669"/>
    <property type="project" value="TreeGrafter"/>
</dbReference>
<dbReference type="AlphaFoldDB" id="H0ZK34"/>
<dbReference type="GO" id="GO:0071207">
    <property type="term" value="F:histone pre-mRNA stem-loop binding"/>
    <property type="evidence" value="ECO:0007669"/>
    <property type="project" value="TreeGrafter"/>
</dbReference>
<feature type="region of interest" description="Disordered" evidence="3">
    <location>
        <begin position="301"/>
        <end position="353"/>
    </location>
</feature>
<reference evidence="5 6" key="1">
    <citation type="journal article" date="2010" name="Nature">
        <title>The genome of a songbird.</title>
        <authorList>
            <person name="Warren W.C."/>
            <person name="Clayton D.F."/>
            <person name="Ellegren H."/>
            <person name="Arnold A.P."/>
            <person name="Hillier L.W."/>
            <person name="Kunstner A."/>
            <person name="Searle S."/>
            <person name="White S."/>
            <person name="Vilella A.J."/>
            <person name="Fairley S."/>
            <person name="Heger A."/>
            <person name="Kong L."/>
            <person name="Ponting C.P."/>
            <person name="Jarvis E.D."/>
            <person name="Mello C.V."/>
            <person name="Minx P."/>
            <person name="Lovell P."/>
            <person name="Velho T.A."/>
            <person name="Ferris M."/>
            <person name="Balakrishnan C.N."/>
            <person name="Sinha S."/>
            <person name="Blatti C."/>
            <person name="London S.E."/>
            <person name="Li Y."/>
            <person name="Lin Y.C."/>
            <person name="George J."/>
            <person name="Sweedler J."/>
            <person name="Southey B."/>
            <person name="Gunaratne P."/>
            <person name="Watson M."/>
            <person name="Nam K."/>
            <person name="Backstrom N."/>
            <person name="Smeds L."/>
            <person name="Nabholz B."/>
            <person name="Itoh Y."/>
            <person name="Whitney O."/>
            <person name="Pfenning A.R."/>
            <person name="Howard J."/>
            <person name="Volker M."/>
            <person name="Skinner B.M."/>
            <person name="Griffin D.K."/>
            <person name="Ye L."/>
            <person name="McLaren W.M."/>
            <person name="Flicek P."/>
            <person name="Quesada V."/>
            <person name="Velasco G."/>
            <person name="Lopez-Otin C."/>
            <person name="Puente X.S."/>
            <person name="Olender T."/>
            <person name="Lancet D."/>
            <person name="Smit A.F."/>
            <person name="Hubley R."/>
            <person name="Konkel M.K."/>
            <person name="Walker J.A."/>
            <person name="Batzer M.A."/>
            <person name="Gu W."/>
            <person name="Pollock D.D."/>
            <person name="Chen L."/>
            <person name="Cheng Z."/>
            <person name="Eichler E.E."/>
            <person name="Stapley J."/>
            <person name="Slate J."/>
            <person name="Ekblom R."/>
            <person name="Birkhead T."/>
            <person name="Burke T."/>
            <person name="Burt D."/>
            <person name="Scharff C."/>
            <person name="Adam I."/>
            <person name="Richard H."/>
            <person name="Sultan M."/>
            <person name="Soldatov A."/>
            <person name="Lehrach H."/>
            <person name="Edwards S.V."/>
            <person name="Yang S.P."/>
            <person name="Li X."/>
            <person name="Graves T."/>
            <person name="Fulton L."/>
            <person name="Nelson J."/>
            <person name="Chinwalla A."/>
            <person name="Hou S."/>
            <person name="Mardis E.R."/>
            <person name="Wilson R.K."/>
        </authorList>
    </citation>
    <scope>NUCLEOTIDE SEQUENCE [LARGE SCALE GENOMIC DNA]</scope>
</reference>
<dbReference type="Ensembl" id="ENSTGUT00000011068.2">
    <property type="protein sequence ID" value="ENSTGUP00000010954.2"/>
    <property type="gene ID" value="ENSTGUG00000026053.1"/>
</dbReference>
<feature type="domain" description="Histone RNA hairpin-binding protein RNA-binding" evidence="4">
    <location>
        <begin position="98"/>
        <end position="167"/>
    </location>
</feature>
<organism evidence="5 6">
    <name type="scientific">Taeniopygia guttata</name>
    <name type="common">Zebra finch</name>
    <name type="synonym">Poephila guttata</name>
    <dbReference type="NCBI Taxonomy" id="59729"/>
    <lineage>
        <taxon>Eukaryota</taxon>
        <taxon>Metazoa</taxon>
        <taxon>Chordata</taxon>
        <taxon>Craniata</taxon>
        <taxon>Vertebrata</taxon>
        <taxon>Euteleostomi</taxon>
        <taxon>Archelosauria</taxon>
        <taxon>Archosauria</taxon>
        <taxon>Dinosauria</taxon>
        <taxon>Saurischia</taxon>
        <taxon>Theropoda</taxon>
        <taxon>Coelurosauria</taxon>
        <taxon>Aves</taxon>
        <taxon>Neognathae</taxon>
        <taxon>Neoaves</taxon>
        <taxon>Telluraves</taxon>
        <taxon>Australaves</taxon>
        <taxon>Passeriformes</taxon>
        <taxon>Passeroidea</taxon>
        <taxon>Estrildidae</taxon>
        <taxon>Estrildinae</taxon>
        <taxon>Taeniopygia</taxon>
    </lineage>
</organism>
<dbReference type="FunFam" id="1.10.8.1120:FF:000001">
    <property type="entry name" value="Histone RNA hairpin-binding protein-like"/>
    <property type="match status" value="2"/>
</dbReference>
<feature type="region of interest" description="Disordered" evidence="3">
    <location>
        <begin position="47"/>
        <end position="100"/>
    </location>
</feature>
<dbReference type="PANTHER" id="PTHR17408">
    <property type="entry name" value="HISTONE RNA HAIRPIN-BINDING PROTEIN"/>
    <property type="match status" value="1"/>
</dbReference>
<evidence type="ECO:0000256" key="2">
    <source>
        <dbReference type="ARBA" id="ARBA00022884"/>
    </source>
</evidence>
<feature type="region of interest" description="Disordered" evidence="3">
    <location>
        <begin position="1"/>
        <end position="30"/>
    </location>
</feature>
<dbReference type="Gene3D" id="1.10.8.1120">
    <property type="entry name" value="Histone RNA hairpin-binding protein RNA-binding domain"/>
    <property type="match status" value="2"/>
</dbReference>
<evidence type="ECO:0000259" key="4">
    <source>
        <dbReference type="Pfam" id="PF15247"/>
    </source>
</evidence>
<reference evidence="5" key="2">
    <citation type="submission" date="2025-08" db="UniProtKB">
        <authorList>
            <consortium name="Ensembl"/>
        </authorList>
    </citation>
    <scope>IDENTIFICATION</scope>
</reference>
<dbReference type="STRING" id="59729.ENSTGUP00000010954"/>
<feature type="compositionally biased region" description="Polar residues" evidence="3">
    <location>
        <begin position="77"/>
        <end position="92"/>
    </location>
</feature>
<evidence type="ECO:0000313" key="5">
    <source>
        <dbReference type="Ensembl" id="ENSTGUP00000010954.2"/>
    </source>
</evidence>
<keyword evidence="2" id="KW-0694">RNA-binding</keyword>
<dbReference type="HOGENOM" id="CLU_1380983_0_0_1"/>
<dbReference type="GO" id="GO:0003729">
    <property type="term" value="F:mRNA binding"/>
    <property type="evidence" value="ECO:0007669"/>
    <property type="project" value="InterPro"/>
</dbReference>
<dbReference type="Pfam" id="PF15247">
    <property type="entry name" value="SLBP_RNA_bind"/>
    <property type="match status" value="2"/>
</dbReference>
<sequence>MSGGPRRPRSSMQHPHCWHQEQEHGNCNDSDSLVFEEYQCGHSDHLLESSTTSEHSRPLSRCPSWEGRTEEGKAMRASNNKMTNSVSSNSANPAERETDEVVLRRRQKQINFGKNTLAYDRYIKEVPKSQRLPGVHPTTPNKFKKYSRRSWDQQIKLWKIALHAWDPPAEETWDLQPVSTEPSGSPQEWFCKDEDVPGFFEFDEKQPRSECGDECRQTTQTPESSCSPNSSPVWKRRRRNNSDSFVVSESKNHYLQMCHTLESSMQHPHCWHQEQKHGNCNDSDSLVFEEYQCGHSDHLLESSTTSEHSGPLSRCPSWEGRTEEGKAMRASNNKMTNSVSSNSANPAERETDEVVLRRRQKQINFGKNTLAYDRYIKEVPKSQRLPGVHPTTPNKFKKYSRRSWDQQIKLWKIALHAWDPPAEETWDLQPVSTEPSGSPQEWFCKDEDVPGFFEFDEKQPRSECGDECRQTTQTPESSCSPNSSPVWKRRRRNNSDSSVVSESKNHYLQMCHTLESLTDSGHQDAFSKCSVWEAFGEKAEVMTVQQSMGITSDSIPPSYSSGWNNPKQKQSRFFLPDSKTWRDTDFRLERLKLCSSLSDGYQSEYPDRGLGSANAEDTILREKI</sequence>
<keyword evidence="6" id="KW-1185">Reference proteome</keyword>
<comment type="similarity">
    <text evidence="1">Belongs to the SLBP family.</text>
</comment>
<proteinExistence type="inferred from homology"/>
<accession>H0ZK34</accession>
<reference evidence="5" key="3">
    <citation type="submission" date="2025-09" db="UniProtKB">
        <authorList>
            <consortium name="Ensembl"/>
        </authorList>
    </citation>
    <scope>IDENTIFICATION</scope>
</reference>
<feature type="domain" description="Histone RNA hairpin-binding protein RNA-binding" evidence="4">
    <location>
        <begin position="351"/>
        <end position="420"/>
    </location>
</feature>
<dbReference type="InterPro" id="IPR038294">
    <property type="entry name" value="SLBP_RNA_bind_sf"/>
</dbReference>
<dbReference type="Proteomes" id="UP000007754">
    <property type="component" value="Chromosome 4"/>
</dbReference>
<dbReference type="InParanoid" id="H0ZK34"/>
<dbReference type="PANTHER" id="PTHR17408:SF7">
    <property type="entry name" value="HISTONE RNA HAIRPIN-BINDING PROTEIN"/>
    <property type="match status" value="1"/>
</dbReference>
<protein>
    <recommendedName>
        <fullName evidence="4">Histone RNA hairpin-binding protein RNA-binding domain-containing protein</fullName>
    </recommendedName>
</protein>
<evidence type="ECO:0000313" key="6">
    <source>
        <dbReference type="Proteomes" id="UP000007754"/>
    </source>
</evidence>
<feature type="compositionally biased region" description="Polar residues" evidence="3">
    <location>
        <begin position="330"/>
        <end position="345"/>
    </location>
</feature>
<dbReference type="InterPro" id="IPR029344">
    <property type="entry name" value="SLBP_RNA_bind"/>
</dbReference>
<evidence type="ECO:0000256" key="1">
    <source>
        <dbReference type="ARBA" id="ARBA00006151"/>
    </source>
</evidence>
<dbReference type="GO" id="GO:0071204">
    <property type="term" value="C:histone pre-mRNA 3'end processing complex"/>
    <property type="evidence" value="ECO:0007669"/>
    <property type="project" value="TreeGrafter"/>
</dbReference>
<name>H0ZK34_TAEGU</name>
<feature type="compositionally biased region" description="Basic and acidic residues" evidence="3">
    <location>
        <begin position="457"/>
        <end position="469"/>
    </location>
</feature>
<feature type="compositionally biased region" description="Basic and acidic residues" evidence="3">
    <location>
        <begin position="204"/>
        <end position="216"/>
    </location>
</feature>
<dbReference type="InterPro" id="IPR026502">
    <property type="entry name" value="SLBP1/SLBP2"/>
</dbReference>
<feature type="region of interest" description="Disordered" evidence="3">
    <location>
        <begin position="457"/>
        <end position="501"/>
    </location>
</feature>